<gene>
    <name evidence="11" type="ORF">BHW43_00500</name>
</gene>
<dbReference type="Gene3D" id="2.30.250.10">
    <property type="entry name" value="Aminopeptidase i, Domain 2"/>
    <property type="match status" value="1"/>
</dbReference>
<evidence type="ECO:0000313" key="12">
    <source>
        <dbReference type="Proteomes" id="UP000186777"/>
    </source>
</evidence>
<dbReference type="PANTHER" id="PTHR28570">
    <property type="entry name" value="ASPARTYL AMINOPEPTIDASE"/>
    <property type="match status" value="1"/>
</dbReference>
<dbReference type="GO" id="GO:0005737">
    <property type="term" value="C:cytoplasm"/>
    <property type="evidence" value="ECO:0007669"/>
    <property type="project" value="UniProtKB-ARBA"/>
</dbReference>
<keyword evidence="6 9" id="KW-0378">Hydrolase</keyword>
<dbReference type="NCBIfam" id="NF002600">
    <property type="entry name" value="PRK02256.1"/>
    <property type="match status" value="1"/>
</dbReference>
<keyword evidence="7 9" id="KW-0862">Zinc</keyword>
<sequence>MTTAKELQKNLTWEFPHIAKKNTAAKEAAFAYCEGYKEFLNTAKTEREFTAKAVEKLAAAGYVPFEEGKAYKPGDKVYFVNRGKSLAMSTFGTAPLEAGVRLNAAHIDSPRLDLKPNPVYENHEMAYFKTHYYGGIRKYQWVTVPLAMHGVIIKKNGELVKVCVGENAGDPVFCVTDLLPHLGAKQNERKLGEGIKGEELNIVIGSLPFVDESEEEGLKDAVKLNALALLNEMYGITEHDFMRAEIEFVPATKAQDVGLDRSLIGAYGQDDKVCAYTALTAEIDTKAPYYTTVTVLADKEEIGSYGNTGLNSDFVLHYLEDLAATQGANIRKLLRNTTALSSDVNGAYDPSFASVYEERNSCFVNKGPVLTKYTGARGKSGSNDASAETMAKVISIMDEADVFWQIGELGAVDEGGGGTVALYVAAMDMDVVDLGVPILCMHSPFELSSKLDVYYTYKAFAAFLESDK</sequence>
<dbReference type="GO" id="GO:0008237">
    <property type="term" value="F:metallopeptidase activity"/>
    <property type="evidence" value="ECO:0007669"/>
    <property type="project" value="UniProtKB-KW"/>
</dbReference>
<evidence type="ECO:0000256" key="10">
    <source>
        <dbReference type="RuleBase" id="RU004387"/>
    </source>
</evidence>
<dbReference type="RefSeq" id="WP_303679105.1">
    <property type="nucleotide sequence ID" value="NZ_DBEZXK010000097.1"/>
</dbReference>
<accession>A0A1Q6RAR3</accession>
<protein>
    <recommendedName>
        <fullName evidence="10">M18 family aminopeptidase</fullName>
        <ecNumber evidence="10">3.4.11.-</ecNumber>
    </recommendedName>
</protein>
<dbReference type="SUPFAM" id="SSF53187">
    <property type="entry name" value="Zn-dependent exopeptidases"/>
    <property type="match status" value="1"/>
</dbReference>
<dbReference type="InterPro" id="IPR001948">
    <property type="entry name" value="Peptidase_M18"/>
</dbReference>
<keyword evidence="8 9" id="KW-0482">Metalloprotease</keyword>
<dbReference type="STRING" id="626940.BHW43_00500"/>
<dbReference type="AlphaFoldDB" id="A0A1Q6RAR3"/>
<evidence type="ECO:0000256" key="8">
    <source>
        <dbReference type="ARBA" id="ARBA00023049"/>
    </source>
</evidence>
<evidence type="ECO:0000313" key="11">
    <source>
        <dbReference type="EMBL" id="OLA39410.1"/>
    </source>
</evidence>
<dbReference type="InterPro" id="IPR023358">
    <property type="entry name" value="Peptidase_M18_dom2"/>
</dbReference>
<dbReference type="EMBL" id="MNTG01000001">
    <property type="protein sequence ID" value="OLA39410.1"/>
    <property type="molecule type" value="Genomic_DNA"/>
</dbReference>
<dbReference type="Gene3D" id="3.40.630.10">
    <property type="entry name" value="Zn peptidases"/>
    <property type="match status" value="1"/>
</dbReference>
<organism evidence="11 12">
    <name type="scientific">Phascolarctobacterium succinatutens</name>
    <dbReference type="NCBI Taxonomy" id="626940"/>
    <lineage>
        <taxon>Bacteria</taxon>
        <taxon>Bacillati</taxon>
        <taxon>Bacillota</taxon>
        <taxon>Negativicutes</taxon>
        <taxon>Acidaminococcales</taxon>
        <taxon>Acidaminococcaceae</taxon>
        <taxon>Phascolarctobacterium</taxon>
    </lineage>
</organism>
<name>A0A1Q6RAR3_9FIRM</name>
<evidence type="ECO:0000256" key="3">
    <source>
        <dbReference type="ARBA" id="ARBA00022438"/>
    </source>
</evidence>
<reference evidence="11 12" key="1">
    <citation type="journal article" date="2016" name="Nat. Biotechnol.">
        <title>Measurement of bacterial replication rates in microbial communities.</title>
        <authorList>
            <person name="Brown C.T."/>
            <person name="Olm M.R."/>
            <person name="Thomas B.C."/>
            <person name="Banfield J.F."/>
        </authorList>
    </citation>
    <scope>NUCLEOTIDE SEQUENCE [LARGE SCALE GENOMIC DNA]</scope>
    <source>
        <strain evidence="11">46_33</strain>
    </source>
</reference>
<dbReference type="GO" id="GO:0006508">
    <property type="term" value="P:proteolysis"/>
    <property type="evidence" value="ECO:0007669"/>
    <property type="project" value="UniProtKB-KW"/>
</dbReference>
<comment type="cofactor">
    <cofactor evidence="1 10">
        <name>Zn(2+)</name>
        <dbReference type="ChEBI" id="CHEBI:29105"/>
    </cofactor>
</comment>
<dbReference type="GO" id="GO:0008270">
    <property type="term" value="F:zinc ion binding"/>
    <property type="evidence" value="ECO:0007669"/>
    <property type="project" value="InterPro"/>
</dbReference>
<evidence type="ECO:0000256" key="6">
    <source>
        <dbReference type="ARBA" id="ARBA00022801"/>
    </source>
</evidence>
<evidence type="ECO:0000256" key="5">
    <source>
        <dbReference type="ARBA" id="ARBA00022723"/>
    </source>
</evidence>
<dbReference type="PRINTS" id="PR00932">
    <property type="entry name" value="AMINO1PTASE"/>
</dbReference>
<dbReference type="Pfam" id="PF02127">
    <property type="entry name" value="Peptidase_M18"/>
    <property type="match status" value="1"/>
</dbReference>
<dbReference type="SUPFAM" id="SSF101821">
    <property type="entry name" value="Aminopeptidase/glucanase lid domain"/>
    <property type="match status" value="1"/>
</dbReference>
<comment type="caution">
    <text evidence="11">The sequence shown here is derived from an EMBL/GenBank/DDBJ whole genome shotgun (WGS) entry which is preliminary data.</text>
</comment>
<dbReference type="GO" id="GO:0004177">
    <property type="term" value="F:aminopeptidase activity"/>
    <property type="evidence" value="ECO:0007669"/>
    <property type="project" value="UniProtKB-KW"/>
</dbReference>
<evidence type="ECO:0000256" key="9">
    <source>
        <dbReference type="RuleBase" id="RU004386"/>
    </source>
</evidence>
<dbReference type="PANTHER" id="PTHR28570:SF2">
    <property type="entry name" value="M18 FAMILY AMINOPEPTIDASE 1-RELATED"/>
    <property type="match status" value="1"/>
</dbReference>
<keyword evidence="5 9" id="KW-0479">Metal-binding</keyword>
<keyword evidence="3 9" id="KW-0031">Aminopeptidase</keyword>
<evidence type="ECO:0000256" key="1">
    <source>
        <dbReference type="ARBA" id="ARBA00001947"/>
    </source>
</evidence>
<evidence type="ECO:0000256" key="7">
    <source>
        <dbReference type="ARBA" id="ARBA00022833"/>
    </source>
</evidence>
<dbReference type="Proteomes" id="UP000186777">
    <property type="component" value="Unassembled WGS sequence"/>
</dbReference>
<dbReference type="EC" id="3.4.11.-" evidence="10"/>
<proteinExistence type="inferred from homology"/>
<keyword evidence="4 9" id="KW-0645">Protease</keyword>
<evidence type="ECO:0000256" key="4">
    <source>
        <dbReference type="ARBA" id="ARBA00022670"/>
    </source>
</evidence>
<evidence type="ECO:0000256" key="2">
    <source>
        <dbReference type="ARBA" id="ARBA00008290"/>
    </source>
</evidence>
<comment type="similarity">
    <text evidence="2 9">Belongs to the peptidase M18 family.</text>
</comment>